<gene>
    <name evidence="2" type="ORF">bsdtw1_01499</name>
</gene>
<sequence>MRRKVSDSFKDKLRKIHLMSMAFALIAITVILYMVAVGSAEQLKYVFVFCMVIAVFFFICDVIYNYVIKFLEEGISKGLIINIIREILVLLIIFHFI</sequence>
<comment type="caution">
    <text evidence="2">The sequence shown here is derived from an EMBL/GenBank/DDBJ whole genome shotgun (WGS) entry which is preliminary data.</text>
</comment>
<dbReference type="EMBL" id="BLZR01000001">
    <property type="protein sequence ID" value="GFP75419.1"/>
    <property type="molecule type" value="Genomic_DNA"/>
</dbReference>
<organism evidence="2 3">
    <name type="scientific">Clostridium fungisolvens</name>
    <dbReference type="NCBI Taxonomy" id="1604897"/>
    <lineage>
        <taxon>Bacteria</taxon>
        <taxon>Bacillati</taxon>
        <taxon>Bacillota</taxon>
        <taxon>Clostridia</taxon>
        <taxon>Eubacteriales</taxon>
        <taxon>Clostridiaceae</taxon>
        <taxon>Clostridium</taxon>
    </lineage>
</organism>
<evidence type="ECO:0000256" key="1">
    <source>
        <dbReference type="SAM" id="Phobius"/>
    </source>
</evidence>
<dbReference type="RefSeq" id="WP_183276924.1">
    <property type="nucleotide sequence ID" value="NZ_BLZR01000001.1"/>
</dbReference>
<accession>A0A6V8SDW2</accession>
<keyword evidence="1" id="KW-0812">Transmembrane</keyword>
<proteinExistence type="predicted"/>
<evidence type="ECO:0000313" key="3">
    <source>
        <dbReference type="Proteomes" id="UP000580568"/>
    </source>
</evidence>
<dbReference type="Proteomes" id="UP000580568">
    <property type="component" value="Unassembled WGS sequence"/>
</dbReference>
<feature type="transmembrane region" description="Helical" evidence="1">
    <location>
        <begin position="21"/>
        <end position="40"/>
    </location>
</feature>
<keyword evidence="1" id="KW-0472">Membrane</keyword>
<feature type="transmembrane region" description="Helical" evidence="1">
    <location>
        <begin position="46"/>
        <end position="67"/>
    </location>
</feature>
<feature type="transmembrane region" description="Helical" evidence="1">
    <location>
        <begin position="79"/>
        <end position="96"/>
    </location>
</feature>
<name>A0A6V8SDW2_9CLOT</name>
<evidence type="ECO:0000313" key="2">
    <source>
        <dbReference type="EMBL" id="GFP75419.1"/>
    </source>
</evidence>
<keyword evidence="3" id="KW-1185">Reference proteome</keyword>
<keyword evidence="1" id="KW-1133">Transmembrane helix</keyword>
<dbReference type="AlphaFoldDB" id="A0A6V8SDW2"/>
<protein>
    <submittedName>
        <fullName evidence="2">Uncharacterized protein</fullName>
    </submittedName>
</protein>
<reference evidence="2 3" key="1">
    <citation type="submission" date="2020-07" db="EMBL/GenBank/DDBJ databases">
        <title>A new beta-1,3-glucan-decomposing anaerobic bacterium isolated from anoxic soil subjected to biological soil disinfestation.</title>
        <authorList>
            <person name="Ueki A."/>
            <person name="Tonouchi A."/>
        </authorList>
    </citation>
    <scope>NUCLEOTIDE SEQUENCE [LARGE SCALE GENOMIC DNA]</scope>
    <source>
        <strain evidence="2 3">TW1</strain>
    </source>
</reference>